<dbReference type="EMBL" id="CAJVCH010265354">
    <property type="protein sequence ID" value="CAG7734223.1"/>
    <property type="molecule type" value="Genomic_DNA"/>
</dbReference>
<gene>
    <name evidence="6" type="ORF">AFUS01_LOCUS22623</name>
</gene>
<accession>A0A8J2P0X4</accession>
<dbReference type="Proteomes" id="UP000708208">
    <property type="component" value="Unassembled WGS sequence"/>
</dbReference>
<evidence type="ECO:0008006" key="8">
    <source>
        <dbReference type="Google" id="ProtNLM"/>
    </source>
</evidence>
<proteinExistence type="inferred from homology"/>
<keyword evidence="4" id="KW-0597">Phosphoprotein</keyword>
<evidence type="ECO:0000313" key="7">
    <source>
        <dbReference type="Proteomes" id="UP000708208"/>
    </source>
</evidence>
<sequence length="275" mass="30561">MFGSLMRDMERDPIFGAHSRAMSRMMNSFFGDFGGFGAPPAVPQLGMDLMPFGMPMQMARFSPFDQMMNMNNMMTNDMNNGSGAAFQSVSFMSMTSNGADGQPHVYQASSQTRQAGGMKETRKAVSDSRQGVKKMSVGRHIGDRGHVMEREENVFTGQREEHEDLINLEHGEKRHFDQEWRSRAHGGGPSYDRRSITDAAGASGSRGARTHGRNATSTYASGVTIEEVNSDTEETPQPQLALPAIPTQTTTVTSSPTRRHRERRHKASKRSRKMY</sequence>
<dbReference type="InterPro" id="IPR019376">
    <property type="entry name" value="Myeloid_leukemia_factor"/>
</dbReference>
<dbReference type="GO" id="GO:0005737">
    <property type="term" value="C:cytoplasm"/>
    <property type="evidence" value="ECO:0007669"/>
    <property type="project" value="UniProtKB-SubCell"/>
</dbReference>
<feature type="compositionally biased region" description="Basic residues" evidence="5">
    <location>
        <begin position="257"/>
        <end position="275"/>
    </location>
</feature>
<evidence type="ECO:0000256" key="1">
    <source>
        <dbReference type="ARBA" id="ARBA00004496"/>
    </source>
</evidence>
<dbReference type="Pfam" id="PF10248">
    <property type="entry name" value="Mlf1IP"/>
    <property type="match status" value="1"/>
</dbReference>
<comment type="similarity">
    <text evidence="2">Belongs to the MLF family.</text>
</comment>
<keyword evidence="3" id="KW-0963">Cytoplasm</keyword>
<organism evidence="6 7">
    <name type="scientific">Allacma fusca</name>
    <dbReference type="NCBI Taxonomy" id="39272"/>
    <lineage>
        <taxon>Eukaryota</taxon>
        <taxon>Metazoa</taxon>
        <taxon>Ecdysozoa</taxon>
        <taxon>Arthropoda</taxon>
        <taxon>Hexapoda</taxon>
        <taxon>Collembola</taxon>
        <taxon>Symphypleona</taxon>
        <taxon>Sminthuridae</taxon>
        <taxon>Allacma</taxon>
    </lineage>
</organism>
<evidence type="ECO:0000256" key="3">
    <source>
        <dbReference type="ARBA" id="ARBA00022490"/>
    </source>
</evidence>
<dbReference type="AlphaFoldDB" id="A0A8J2P0X4"/>
<feature type="compositionally biased region" description="Low complexity" evidence="5">
    <location>
        <begin position="246"/>
        <end position="256"/>
    </location>
</feature>
<comment type="caution">
    <text evidence="6">The sequence shown here is derived from an EMBL/GenBank/DDBJ whole genome shotgun (WGS) entry which is preliminary data.</text>
</comment>
<protein>
    <recommendedName>
        <fullName evidence="8">Myeloid leukemia factor</fullName>
    </recommendedName>
</protein>
<feature type="region of interest" description="Disordered" evidence="5">
    <location>
        <begin position="110"/>
        <end position="134"/>
    </location>
</feature>
<name>A0A8J2P0X4_9HEXA</name>
<evidence type="ECO:0000256" key="2">
    <source>
        <dbReference type="ARBA" id="ARBA00008332"/>
    </source>
</evidence>
<dbReference type="PANTHER" id="PTHR13105">
    <property type="entry name" value="MYELOID LEUKEMIA FACTOR"/>
    <property type="match status" value="1"/>
</dbReference>
<dbReference type="OrthoDB" id="8707547at2759"/>
<evidence type="ECO:0000256" key="5">
    <source>
        <dbReference type="SAM" id="MobiDB-lite"/>
    </source>
</evidence>
<reference evidence="6" key="1">
    <citation type="submission" date="2021-06" db="EMBL/GenBank/DDBJ databases">
        <authorList>
            <person name="Hodson N. C."/>
            <person name="Mongue J. A."/>
            <person name="Jaron S. K."/>
        </authorList>
    </citation>
    <scope>NUCLEOTIDE SEQUENCE</scope>
</reference>
<comment type="subcellular location">
    <subcellularLocation>
        <location evidence="1">Cytoplasm</location>
    </subcellularLocation>
</comment>
<keyword evidence="7" id="KW-1185">Reference proteome</keyword>
<evidence type="ECO:0000313" key="6">
    <source>
        <dbReference type="EMBL" id="CAG7734223.1"/>
    </source>
</evidence>
<feature type="region of interest" description="Disordered" evidence="5">
    <location>
        <begin position="176"/>
        <end position="275"/>
    </location>
</feature>
<evidence type="ECO:0000256" key="4">
    <source>
        <dbReference type="ARBA" id="ARBA00022553"/>
    </source>
</evidence>